<organism evidence="1 2">
    <name type="scientific">Leptospira adleri</name>
    <dbReference type="NCBI Taxonomy" id="2023186"/>
    <lineage>
        <taxon>Bacteria</taxon>
        <taxon>Pseudomonadati</taxon>
        <taxon>Spirochaetota</taxon>
        <taxon>Spirochaetia</taxon>
        <taxon>Leptospirales</taxon>
        <taxon>Leptospiraceae</taxon>
        <taxon>Leptospira</taxon>
    </lineage>
</organism>
<name>A0ABX4NV98_9LEPT</name>
<evidence type="ECO:0000313" key="2">
    <source>
        <dbReference type="Proteomes" id="UP000232149"/>
    </source>
</evidence>
<gene>
    <name evidence="1" type="ORF">CH376_16525</name>
</gene>
<proteinExistence type="predicted"/>
<evidence type="ECO:0008006" key="3">
    <source>
        <dbReference type="Google" id="ProtNLM"/>
    </source>
</evidence>
<comment type="caution">
    <text evidence="1">The sequence shown here is derived from an EMBL/GenBank/DDBJ whole genome shotgun (WGS) entry which is preliminary data.</text>
</comment>
<evidence type="ECO:0000313" key="1">
    <source>
        <dbReference type="EMBL" id="PJZ60796.1"/>
    </source>
</evidence>
<dbReference type="EMBL" id="NPDU01000049">
    <property type="protein sequence ID" value="PJZ60796.1"/>
    <property type="molecule type" value="Genomic_DNA"/>
</dbReference>
<accession>A0ABX4NV98</accession>
<dbReference type="Proteomes" id="UP000232149">
    <property type="component" value="Unassembled WGS sequence"/>
</dbReference>
<protein>
    <recommendedName>
        <fullName evidence="3">AAA family ATPase</fullName>
    </recommendedName>
</protein>
<sequence length="900" mass="103231">MKKAYSYLMSSSIPTIDGDPTNTYEFVQKKGTVDELLTDLVSGHSIVPVQFKEGETHRKAENYESANFILLDIDGDLSIENAKEIFKDQAIALLPTRNHQKEKKTSNGRAKPKADRFRILFRLPISVSRSLHRAILSGCSDLYHHDKSCIDAARFFFTVENGESILINKSNTFDLKKFLEVILKNENIVSGLRKSIQEYEDYKSLEDLLTELKVQGFLESSFELENSSLFKRKKITTSIKDNIIESVKNNTYSLDPSSGSNKKSEIQSKVISDESSKRDLIRNYDWKHLEEKCALFRKFEESSHGELIHFITNLHRIQGGRGKLKELLKRRPFDISKRKEDYYSTLQTKLNKYNPINCSTYCSHYATCGNQGNLLTLGIEKAKKIKKIHEEIEVNPLDVVRSKLSHIWNNVQADNSNLVHLIIAPPGAGKTFLLESIRETDGTQLIAGPRIDQINEMQIGEPFPILNTKKYPALVDRLEQGFRLKELAKNSNKTIDSEIENYLSEYFEQLKSMSKFSIVKMTHERLLGSSALEYVSNLECIYIDEDVADSILKSNSVKIEVINELIKYVKSLDTVESKGVEYLLNQFANLGERVTVEIDLPAIDLLKIISQYLIDYNLQVKRANLLKLNKESNRKYINAREVFELCCAEYGIRKGDEIHFNYKRKIPKVKTVILSATPHVETYKRIFDDRLRIYDIGFIEPKGNNIQFPNYSFSKTSIKGNVKRVELLLGLKKVLSKRKFKIISHLSFAELLDLSGHFYATEGQRKLEGKRIAVIGTPYPTETYLKLKASILGFDSNSIRSYSETSYSEVEYSGYRFMYKALSELPELINLQMHYTNRQLVQAVGRARNNIIDQPVLLFSNFPLRFFNLILVPGRPNLIELCEEALDKEGIDSEEDRLSA</sequence>
<dbReference type="RefSeq" id="WP_100788198.1">
    <property type="nucleotide sequence ID" value="NZ_NPDU01000049.1"/>
</dbReference>
<reference evidence="1 2" key="1">
    <citation type="submission" date="2017-07" db="EMBL/GenBank/DDBJ databases">
        <title>Leptospira spp. isolated from tropical soils.</title>
        <authorList>
            <person name="Thibeaux R."/>
            <person name="Iraola G."/>
            <person name="Ferres I."/>
            <person name="Bierque E."/>
            <person name="Girault D."/>
            <person name="Soupe-Gilbert M.-E."/>
            <person name="Picardeau M."/>
            <person name="Goarant C."/>
        </authorList>
    </citation>
    <scope>NUCLEOTIDE SEQUENCE [LARGE SCALE GENOMIC DNA]</scope>
    <source>
        <strain evidence="1 2">FH2-B-D1</strain>
    </source>
</reference>
<keyword evidence="2" id="KW-1185">Reference proteome</keyword>